<gene>
    <name evidence="1" type="ORF">C8Q71DRAFT_738748</name>
</gene>
<protein>
    <submittedName>
        <fullName evidence="1">Uncharacterized protein</fullName>
    </submittedName>
</protein>
<sequence length="180" mass="20583">MSSTRETMHIPGNILGVLCRTSGPVGAFHWIIFLCTDNTNGVMFHVINPDEQDPDRWEFSTGSWDALKSKSCLTIALVGRVVTFDPRDPSRATDTMRQCLQSVPLAVPPEDRGREPRFTCRVWFAAALRRLMSHRAFQLIKTPEEIMESMRNRTTAVQFMETRNISLPLFIQPQPRSAYR</sequence>
<dbReference type="Proteomes" id="UP000814176">
    <property type="component" value="Unassembled WGS sequence"/>
</dbReference>
<accession>A0ABQ8KSQ2</accession>
<dbReference type="EMBL" id="JADCUA010000003">
    <property type="protein sequence ID" value="KAH9841777.1"/>
    <property type="molecule type" value="Genomic_DNA"/>
</dbReference>
<organism evidence="1 2">
    <name type="scientific">Rhodofomes roseus</name>
    <dbReference type="NCBI Taxonomy" id="34475"/>
    <lineage>
        <taxon>Eukaryota</taxon>
        <taxon>Fungi</taxon>
        <taxon>Dikarya</taxon>
        <taxon>Basidiomycota</taxon>
        <taxon>Agaricomycotina</taxon>
        <taxon>Agaricomycetes</taxon>
        <taxon>Polyporales</taxon>
        <taxon>Rhodofomes</taxon>
    </lineage>
</organism>
<proteinExistence type="predicted"/>
<name>A0ABQ8KSQ2_9APHY</name>
<dbReference type="RefSeq" id="XP_047783076.1">
    <property type="nucleotide sequence ID" value="XM_047922672.1"/>
</dbReference>
<evidence type="ECO:0000313" key="2">
    <source>
        <dbReference type="Proteomes" id="UP000814176"/>
    </source>
</evidence>
<evidence type="ECO:0000313" key="1">
    <source>
        <dbReference type="EMBL" id="KAH9841777.1"/>
    </source>
</evidence>
<comment type="caution">
    <text evidence="1">The sequence shown here is derived from an EMBL/GenBank/DDBJ whole genome shotgun (WGS) entry which is preliminary data.</text>
</comment>
<reference evidence="1 2" key="1">
    <citation type="journal article" date="2021" name="Environ. Microbiol.">
        <title>Gene family expansions and transcriptome signatures uncover fungal adaptations to wood decay.</title>
        <authorList>
            <person name="Hage H."/>
            <person name="Miyauchi S."/>
            <person name="Viragh M."/>
            <person name="Drula E."/>
            <person name="Min B."/>
            <person name="Chaduli D."/>
            <person name="Navarro D."/>
            <person name="Favel A."/>
            <person name="Norest M."/>
            <person name="Lesage-Meessen L."/>
            <person name="Balint B."/>
            <person name="Merenyi Z."/>
            <person name="de Eugenio L."/>
            <person name="Morin E."/>
            <person name="Martinez A.T."/>
            <person name="Baldrian P."/>
            <person name="Stursova M."/>
            <person name="Martinez M.J."/>
            <person name="Novotny C."/>
            <person name="Magnuson J.K."/>
            <person name="Spatafora J.W."/>
            <person name="Maurice S."/>
            <person name="Pangilinan J."/>
            <person name="Andreopoulos W."/>
            <person name="LaButti K."/>
            <person name="Hundley H."/>
            <person name="Na H."/>
            <person name="Kuo A."/>
            <person name="Barry K."/>
            <person name="Lipzen A."/>
            <person name="Henrissat B."/>
            <person name="Riley R."/>
            <person name="Ahrendt S."/>
            <person name="Nagy L.G."/>
            <person name="Grigoriev I.V."/>
            <person name="Martin F."/>
            <person name="Rosso M.N."/>
        </authorList>
    </citation>
    <scope>NUCLEOTIDE SEQUENCE [LARGE SCALE GENOMIC DNA]</scope>
    <source>
        <strain evidence="1 2">CIRM-BRFM 1785</strain>
    </source>
</reference>
<dbReference type="GeneID" id="72003404"/>
<keyword evidence="2" id="KW-1185">Reference proteome</keyword>